<dbReference type="PANTHER" id="PTHR47268:SF4">
    <property type="entry name" value="ACYLPHOSPHATASE"/>
    <property type="match status" value="1"/>
</dbReference>
<dbReference type="EMBL" id="VSSQ01011795">
    <property type="protein sequence ID" value="MPM47731.1"/>
    <property type="molecule type" value="Genomic_DNA"/>
</dbReference>
<protein>
    <submittedName>
        <fullName evidence="2">Acylphosphatase</fullName>
        <ecNumber evidence="2">3.6.1.7</ecNumber>
    </submittedName>
</protein>
<sequence>MSESNEINCVHAIVEGHVQGVGFRYFVKECADRFHLTGWVRNRYEGSVEVTAEGEKAKLDQFVALLHTGPSRSIVTDVKAEWSHSLGLYDQFSFLPTE</sequence>
<dbReference type="InterPro" id="IPR017968">
    <property type="entry name" value="Acylphosphatase_CS"/>
</dbReference>
<dbReference type="PROSITE" id="PS00150">
    <property type="entry name" value="ACYLPHOSPHATASE_1"/>
    <property type="match status" value="1"/>
</dbReference>
<gene>
    <name evidence="2" type="primary">acyP_3</name>
    <name evidence="2" type="ORF">SDC9_94445</name>
</gene>
<evidence type="ECO:0000259" key="1">
    <source>
        <dbReference type="PROSITE" id="PS51160"/>
    </source>
</evidence>
<dbReference type="InterPro" id="IPR001792">
    <property type="entry name" value="Acylphosphatase-like_dom"/>
</dbReference>
<dbReference type="GO" id="GO:0003998">
    <property type="term" value="F:acylphosphatase activity"/>
    <property type="evidence" value="ECO:0007669"/>
    <property type="project" value="UniProtKB-EC"/>
</dbReference>
<proteinExistence type="predicted"/>
<reference evidence="2" key="1">
    <citation type="submission" date="2019-08" db="EMBL/GenBank/DDBJ databases">
        <authorList>
            <person name="Kucharzyk K."/>
            <person name="Murdoch R.W."/>
            <person name="Higgins S."/>
            <person name="Loffler F."/>
        </authorList>
    </citation>
    <scope>NUCLEOTIDE SEQUENCE</scope>
</reference>
<feature type="domain" description="Acylphosphatase-like" evidence="1">
    <location>
        <begin position="9"/>
        <end position="96"/>
    </location>
</feature>
<dbReference type="PANTHER" id="PTHR47268">
    <property type="entry name" value="ACYLPHOSPHATASE"/>
    <property type="match status" value="1"/>
</dbReference>
<keyword evidence="2" id="KW-0378">Hydrolase</keyword>
<dbReference type="Pfam" id="PF00708">
    <property type="entry name" value="Acylphosphatase"/>
    <property type="match status" value="1"/>
</dbReference>
<dbReference type="Gene3D" id="3.30.70.100">
    <property type="match status" value="1"/>
</dbReference>
<organism evidence="2">
    <name type="scientific">bioreactor metagenome</name>
    <dbReference type="NCBI Taxonomy" id="1076179"/>
    <lineage>
        <taxon>unclassified sequences</taxon>
        <taxon>metagenomes</taxon>
        <taxon>ecological metagenomes</taxon>
    </lineage>
</organism>
<dbReference type="EC" id="3.6.1.7" evidence="2"/>
<evidence type="ECO:0000313" key="2">
    <source>
        <dbReference type="EMBL" id="MPM47731.1"/>
    </source>
</evidence>
<dbReference type="InterPro" id="IPR020456">
    <property type="entry name" value="Acylphosphatase"/>
</dbReference>
<dbReference type="PROSITE" id="PS51160">
    <property type="entry name" value="ACYLPHOSPHATASE_3"/>
    <property type="match status" value="1"/>
</dbReference>
<comment type="caution">
    <text evidence="2">The sequence shown here is derived from an EMBL/GenBank/DDBJ whole genome shotgun (WGS) entry which is preliminary data.</text>
</comment>
<dbReference type="AlphaFoldDB" id="A0A645A642"/>
<dbReference type="SUPFAM" id="SSF54975">
    <property type="entry name" value="Acylphosphatase/BLUF domain-like"/>
    <property type="match status" value="1"/>
</dbReference>
<dbReference type="PROSITE" id="PS00151">
    <property type="entry name" value="ACYLPHOSPHATASE_2"/>
    <property type="match status" value="1"/>
</dbReference>
<name>A0A645A642_9ZZZZ</name>
<accession>A0A645A642</accession>
<dbReference type="InterPro" id="IPR036046">
    <property type="entry name" value="Acylphosphatase-like_dom_sf"/>
</dbReference>